<organism evidence="2 3">
    <name type="scientific">Rhipicephalus microplus</name>
    <name type="common">Cattle tick</name>
    <name type="synonym">Boophilus microplus</name>
    <dbReference type="NCBI Taxonomy" id="6941"/>
    <lineage>
        <taxon>Eukaryota</taxon>
        <taxon>Metazoa</taxon>
        <taxon>Ecdysozoa</taxon>
        <taxon>Arthropoda</taxon>
        <taxon>Chelicerata</taxon>
        <taxon>Arachnida</taxon>
        <taxon>Acari</taxon>
        <taxon>Parasitiformes</taxon>
        <taxon>Ixodida</taxon>
        <taxon>Ixodoidea</taxon>
        <taxon>Ixodidae</taxon>
        <taxon>Rhipicephalinae</taxon>
        <taxon>Rhipicephalus</taxon>
        <taxon>Boophilus</taxon>
    </lineage>
</organism>
<evidence type="ECO:0000313" key="3">
    <source>
        <dbReference type="Proteomes" id="UP000821866"/>
    </source>
</evidence>
<dbReference type="Gene3D" id="3.10.20.90">
    <property type="entry name" value="Phosphatidylinositol 3-kinase Catalytic Subunit, Chain A, domain 1"/>
    <property type="match status" value="1"/>
</dbReference>
<proteinExistence type="predicted"/>
<dbReference type="AlphaFoldDB" id="A0A9J6EB41"/>
<gene>
    <name evidence="2" type="ORF">HPB51_017784</name>
</gene>
<keyword evidence="3" id="KW-1185">Reference proteome</keyword>
<protein>
    <submittedName>
        <fullName evidence="2">Uncharacterized protein</fullName>
    </submittedName>
</protein>
<feature type="compositionally biased region" description="Polar residues" evidence="1">
    <location>
        <begin position="1"/>
        <end position="14"/>
    </location>
</feature>
<sequence>MAETGQHSPTSKASVSPRAATGVKRLSPWKMPLAPEADCGERHCSSFHHSPDRATEAAIVGSPKRSRFELTMPHYQCFELMNDLEKETSPRAAHVVSPGIVRVWDSTISTHLHTEGDEIEMLLMPLPEMLLETPKAPTFSLRATGQVTASNLSAYLSTKLPPKDAMPSRESGVMEVYHLHASTDTGDVLIIPAGMTMGEVADVFQEDGKQLELYYCRRLH</sequence>
<reference evidence="2" key="2">
    <citation type="submission" date="2021-09" db="EMBL/GenBank/DDBJ databases">
        <authorList>
            <person name="Jia N."/>
            <person name="Wang J."/>
            <person name="Shi W."/>
            <person name="Du L."/>
            <person name="Sun Y."/>
            <person name="Zhan W."/>
            <person name="Jiang J."/>
            <person name="Wang Q."/>
            <person name="Zhang B."/>
            <person name="Ji P."/>
            <person name="Sakyi L.B."/>
            <person name="Cui X."/>
            <person name="Yuan T."/>
            <person name="Jiang B."/>
            <person name="Yang W."/>
            <person name="Lam T.T.-Y."/>
            <person name="Chang Q."/>
            <person name="Ding S."/>
            <person name="Wang X."/>
            <person name="Zhu J."/>
            <person name="Ruan X."/>
            <person name="Zhao L."/>
            <person name="Wei J."/>
            <person name="Que T."/>
            <person name="Du C."/>
            <person name="Cheng J."/>
            <person name="Dai P."/>
            <person name="Han X."/>
            <person name="Huang E."/>
            <person name="Gao Y."/>
            <person name="Liu J."/>
            <person name="Shao H."/>
            <person name="Ye R."/>
            <person name="Li L."/>
            <person name="Wei W."/>
            <person name="Wang X."/>
            <person name="Wang C."/>
            <person name="Huo Q."/>
            <person name="Li W."/>
            <person name="Guo W."/>
            <person name="Chen H."/>
            <person name="Chen S."/>
            <person name="Zhou L."/>
            <person name="Zhou L."/>
            <person name="Ni X."/>
            <person name="Tian J."/>
            <person name="Zhou Y."/>
            <person name="Sheng Y."/>
            <person name="Liu T."/>
            <person name="Pan Y."/>
            <person name="Xia L."/>
            <person name="Li J."/>
            <person name="Zhao F."/>
            <person name="Cao W."/>
        </authorList>
    </citation>
    <scope>NUCLEOTIDE SEQUENCE</scope>
    <source>
        <strain evidence="2">Rmic-2018</strain>
        <tissue evidence="2">Larvae</tissue>
    </source>
</reference>
<evidence type="ECO:0000256" key="1">
    <source>
        <dbReference type="SAM" id="MobiDB-lite"/>
    </source>
</evidence>
<evidence type="ECO:0000313" key="2">
    <source>
        <dbReference type="EMBL" id="KAH8031511.1"/>
    </source>
</evidence>
<name>A0A9J6EB41_RHIMP</name>
<reference evidence="2" key="1">
    <citation type="journal article" date="2020" name="Cell">
        <title>Large-Scale Comparative Analyses of Tick Genomes Elucidate Their Genetic Diversity and Vector Capacities.</title>
        <authorList>
            <consortium name="Tick Genome and Microbiome Consortium (TIGMIC)"/>
            <person name="Jia N."/>
            <person name="Wang J."/>
            <person name="Shi W."/>
            <person name="Du L."/>
            <person name="Sun Y."/>
            <person name="Zhan W."/>
            <person name="Jiang J.F."/>
            <person name="Wang Q."/>
            <person name="Zhang B."/>
            <person name="Ji P."/>
            <person name="Bell-Sakyi L."/>
            <person name="Cui X.M."/>
            <person name="Yuan T.T."/>
            <person name="Jiang B.G."/>
            <person name="Yang W.F."/>
            <person name="Lam T.T."/>
            <person name="Chang Q.C."/>
            <person name="Ding S.J."/>
            <person name="Wang X.J."/>
            <person name="Zhu J.G."/>
            <person name="Ruan X.D."/>
            <person name="Zhao L."/>
            <person name="Wei J.T."/>
            <person name="Ye R.Z."/>
            <person name="Que T.C."/>
            <person name="Du C.H."/>
            <person name="Zhou Y.H."/>
            <person name="Cheng J.X."/>
            <person name="Dai P.F."/>
            <person name="Guo W.B."/>
            <person name="Han X.H."/>
            <person name="Huang E.J."/>
            <person name="Li L.F."/>
            <person name="Wei W."/>
            <person name="Gao Y.C."/>
            <person name="Liu J.Z."/>
            <person name="Shao H.Z."/>
            <person name="Wang X."/>
            <person name="Wang C.C."/>
            <person name="Yang T.C."/>
            <person name="Huo Q.B."/>
            <person name="Li W."/>
            <person name="Chen H.Y."/>
            <person name="Chen S.E."/>
            <person name="Zhou L.G."/>
            <person name="Ni X.B."/>
            <person name="Tian J.H."/>
            <person name="Sheng Y."/>
            <person name="Liu T."/>
            <person name="Pan Y.S."/>
            <person name="Xia L.Y."/>
            <person name="Li J."/>
            <person name="Zhao F."/>
            <person name="Cao W.C."/>
        </authorList>
    </citation>
    <scope>NUCLEOTIDE SEQUENCE</scope>
    <source>
        <strain evidence="2">Rmic-2018</strain>
    </source>
</reference>
<accession>A0A9J6EB41</accession>
<dbReference type="EMBL" id="JABSTU010000005">
    <property type="protein sequence ID" value="KAH8031511.1"/>
    <property type="molecule type" value="Genomic_DNA"/>
</dbReference>
<feature type="region of interest" description="Disordered" evidence="1">
    <location>
        <begin position="1"/>
        <end position="22"/>
    </location>
</feature>
<dbReference type="Proteomes" id="UP000821866">
    <property type="component" value="Chromosome 3"/>
</dbReference>
<comment type="caution">
    <text evidence="2">The sequence shown here is derived from an EMBL/GenBank/DDBJ whole genome shotgun (WGS) entry which is preliminary data.</text>
</comment>